<organism evidence="5 6">
    <name type="scientific">Vagococcus zengguangii</name>
    <dbReference type="NCBI Taxonomy" id="2571750"/>
    <lineage>
        <taxon>Bacteria</taxon>
        <taxon>Bacillati</taxon>
        <taxon>Bacillota</taxon>
        <taxon>Bacilli</taxon>
        <taxon>Lactobacillales</taxon>
        <taxon>Enterococcaceae</taxon>
        <taxon>Vagococcus</taxon>
    </lineage>
</organism>
<feature type="active site" description="Proton donor/acceptor" evidence="3">
    <location>
        <position position="82"/>
    </location>
</feature>
<feature type="active site" description="Acyl-thioester intermediate" evidence="3">
    <location>
        <position position="114"/>
    </location>
</feature>
<keyword evidence="6" id="KW-1185">Reference proteome</keyword>
<dbReference type="InterPro" id="IPR011554">
    <property type="entry name" value="HMG_CoA_synthase_prok"/>
</dbReference>
<dbReference type="InterPro" id="IPR016039">
    <property type="entry name" value="Thiolase-like"/>
</dbReference>
<dbReference type="AlphaFoldDB" id="A0A4D7CQD4"/>
<dbReference type="InterPro" id="IPR013746">
    <property type="entry name" value="HMG_CoA_synt_C_dom"/>
</dbReference>
<feature type="binding site" evidence="4">
    <location>
        <position position="245"/>
    </location>
    <ligand>
        <name>(3S)-3-hydroxy-3-methylglutaryl-CoA</name>
        <dbReference type="ChEBI" id="CHEBI:43074"/>
    </ligand>
</feature>
<sequence length="392" mass="43576">MNTQTIGIDKINFFTPTLYVDMVDLAHARDTDPNKYTIGIGQLKMGINPITQDAISMGANAARPIVSEEDAKLIDMVIFATESGTDYSKSGAVAIHKLLNINPFARCIEMKQACYSATAGIMMAKDYVAQHPGRKVLVIGSDIARYGLNTPGEVTQGAGAVAMVISANPRIFSIRNESVMYTNDIYDFWRPTYSENAMVDGKFSNEAYTTFFETVINEYQKRYKLDIESLEALCFHLPYAKMGKKAMASLLETVSPETSERFLAHYEESIIYTKNIGNIYTGSLYLGLNSLLDHATTLQAGQTIGCFSYGSGAVCEFFLLDLVDGFETQLLSQEHQAILEARQQLTVAEYEEVFLEKLPTDGSTLALSNRFDHAPIQLTEITQHQRHYGFVN</sequence>
<dbReference type="PANTHER" id="PTHR43323">
    <property type="entry name" value="3-HYDROXY-3-METHYLGLUTARYL COENZYME A SYNTHASE"/>
    <property type="match status" value="1"/>
</dbReference>
<reference evidence="5 6" key="1">
    <citation type="submission" date="2019-04" db="EMBL/GenBank/DDBJ databases">
        <title>Vagococcus sp. nov., isolated from faeces of yaks (Bos grunniens).</title>
        <authorList>
            <person name="Ge Y."/>
        </authorList>
    </citation>
    <scope>NUCLEOTIDE SEQUENCE [LARGE SCALE GENOMIC DNA]</scope>
    <source>
        <strain evidence="5 6">MN-17</strain>
    </source>
</reference>
<dbReference type="InterPro" id="IPR013528">
    <property type="entry name" value="HMG_CoA_synth_N"/>
</dbReference>
<dbReference type="KEGG" id="vao:FA707_05135"/>
<dbReference type="CDD" id="cd00827">
    <property type="entry name" value="init_cond_enzymes"/>
    <property type="match status" value="1"/>
</dbReference>
<dbReference type="PANTHER" id="PTHR43323:SF2">
    <property type="entry name" value="HYDROXYMETHYLGLUTARYL-COA SYNTHASE"/>
    <property type="match status" value="1"/>
</dbReference>
<keyword evidence="2 5" id="KW-0808">Transferase</keyword>
<dbReference type="OrthoDB" id="9769523at2"/>
<dbReference type="RefSeq" id="WP_136953216.1">
    <property type="nucleotide sequence ID" value="NZ_CP039712.1"/>
</dbReference>
<evidence type="ECO:0000313" key="5">
    <source>
        <dbReference type="EMBL" id="QCI86385.1"/>
    </source>
</evidence>
<evidence type="ECO:0000256" key="2">
    <source>
        <dbReference type="ARBA" id="ARBA00022679"/>
    </source>
</evidence>
<dbReference type="NCBIfam" id="TIGR01835">
    <property type="entry name" value="HMG-CoA-S_prok"/>
    <property type="match status" value="1"/>
</dbReference>
<dbReference type="Pfam" id="PF08540">
    <property type="entry name" value="HMG_CoA_synt_C"/>
    <property type="match status" value="2"/>
</dbReference>
<dbReference type="Proteomes" id="UP000298615">
    <property type="component" value="Chromosome"/>
</dbReference>
<feature type="binding site" evidence="4">
    <location>
        <position position="32"/>
    </location>
    <ligand>
        <name>(3S)-3-hydroxy-3-methylglutaryl-CoA</name>
        <dbReference type="ChEBI" id="CHEBI:43074"/>
    </ligand>
</feature>
<keyword evidence="5" id="KW-0012">Acyltransferase</keyword>
<dbReference type="Gene3D" id="3.40.47.10">
    <property type="match status" value="2"/>
</dbReference>
<accession>A0A4D7CQD4</accession>
<protein>
    <submittedName>
        <fullName evidence="5">Hydroxymethylglutaryl-CoA synthase</fullName>
        <ecNumber evidence="5">2.3.3.10</ecNumber>
    </submittedName>
</protein>
<comment type="similarity">
    <text evidence="1">Belongs to the thiolase-like superfamily. HMG-CoA synthase family.</text>
</comment>
<dbReference type="EMBL" id="CP039712">
    <property type="protein sequence ID" value="QCI86385.1"/>
    <property type="molecule type" value="Genomic_DNA"/>
</dbReference>
<feature type="active site" description="Proton donor/acceptor" evidence="3">
    <location>
        <position position="236"/>
    </location>
</feature>
<dbReference type="GO" id="GO:0006084">
    <property type="term" value="P:acetyl-CoA metabolic process"/>
    <property type="evidence" value="ECO:0007669"/>
    <property type="project" value="InterPro"/>
</dbReference>
<dbReference type="SUPFAM" id="SSF53901">
    <property type="entry name" value="Thiolase-like"/>
    <property type="match status" value="2"/>
</dbReference>
<evidence type="ECO:0000256" key="1">
    <source>
        <dbReference type="ARBA" id="ARBA00007061"/>
    </source>
</evidence>
<evidence type="ECO:0000256" key="4">
    <source>
        <dbReference type="PIRSR" id="PIRSR611554-2"/>
    </source>
</evidence>
<name>A0A4D7CQD4_9ENTE</name>
<feature type="binding site" evidence="4">
    <location>
        <position position="278"/>
    </location>
    <ligand>
        <name>(3S)-3-hydroxy-3-methylglutaryl-CoA</name>
        <dbReference type="ChEBI" id="CHEBI:43074"/>
    </ligand>
</feature>
<evidence type="ECO:0000256" key="3">
    <source>
        <dbReference type="PIRSR" id="PIRSR611554-1"/>
    </source>
</evidence>
<dbReference type="GO" id="GO:0004421">
    <property type="term" value="F:hydroxymethylglutaryl-CoA synthase activity"/>
    <property type="evidence" value="ECO:0007669"/>
    <property type="project" value="UniProtKB-EC"/>
</dbReference>
<feature type="binding site" evidence="4">
    <location>
        <position position="146"/>
    </location>
    <ligand>
        <name>(3S)-3-hydroxy-3-methylglutaryl-CoA</name>
        <dbReference type="ChEBI" id="CHEBI:43074"/>
    </ligand>
</feature>
<dbReference type="Pfam" id="PF01154">
    <property type="entry name" value="HMG_CoA_synt_N"/>
    <property type="match status" value="1"/>
</dbReference>
<gene>
    <name evidence="5" type="ORF">FA707_05135</name>
</gene>
<dbReference type="EC" id="2.3.3.10" evidence="5"/>
<proteinExistence type="inferred from homology"/>
<evidence type="ECO:0000313" key="6">
    <source>
        <dbReference type="Proteomes" id="UP000298615"/>
    </source>
</evidence>